<sequence length="267" mass="28787">MLFDQAGNLSGFGIQLRNNVIGSMGVCVECGLYMTLSAIALYILCQKRLKIPILILFVAQIILMLIAVWQVIIMNGVDPKLDSNEISKLELLLGISKLRYGAGCGDGRGVSVLKSVGFVARSRWCSMGTSSLGICNADVVDGVYTGDLVSTPLDITLRLFSRNFFLVSSLATNFLTTVVIIYKSWLLDFNMIRHSGTDEQTTRSPYLLLVILVESGAIFCIIQGGCCALSIHLSSATLDPVTSLATISNIIANVAIIMLGLAANPIW</sequence>
<feature type="transmembrane region" description="Helical" evidence="1">
    <location>
        <begin position="20"/>
        <end position="44"/>
    </location>
</feature>
<feature type="transmembrane region" description="Helical" evidence="1">
    <location>
        <begin position="164"/>
        <end position="185"/>
    </location>
</feature>
<dbReference type="Proteomes" id="UP000772434">
    <property type="component" value="Unassembled WGS sequence"/>
</dbReference>
<dbReference type="EMBL" id="JADNRY010000179">
    <property type="protein sequence ID" value="KAF9062209.1"/>
    <property type="molecule type" value="Genomic_DNA"/>
</dbReference>
<name>A0A9P5U1B7_9AGAR</name>
<feature type="transmembrane region" description="Helical" evidence="1">
    <location>
        <begin position="51"/>
        <end position="72"/>
    </location>
</feature>
<dbReference type="OrthoDB" id="2744793at2759"/>
<feature type="transmembrane region" description="Helical" evidence="1">
    <location>
        <begin position="206"/>
        <end position="231"/>
    </location>
</feature>
<evidence type="ECO:0000313" key="3">
    <source>
        <dbReference type="Proteomes" id="UP000772434"/>
    </source>
</evidence>
<organism evidence="2 3">
    <name type="scientific">Rhodocollybia butyracea</name>
    <dbReference type="NCBI Taxonomy" id="206335"/>
    <lineage>
        <taxon>Eukaryota</taxon>
        <taxon>Fungi</taxon>
        <taxon>Dikarya</taxon>
        <taxon>Basidiomycota</taxon>
        <taxon>Agaricomycotina</taxon>
        <taxon>Agaricomycetes</taxon>
        <taxon>Agaricomycetidae</taxon>
        <taxon>Agaricales</taxon>
        <taxon>Marasmiineae</taxon>
        <taxon>Omphalotaceae</taxon>
        <taxon>Rhodocollybia</taxon>
    </lineage>
</organism>
<dbReference type="AlphaFoldDB" id="A0A9P5U1B7"/>
<proteinExistence type="predicted"/>
<accession>A0A9P5U1B7</accession>
<keyword evidence="1" id="KW-1133">Transmembrane helix</keyword>
<feature type="transmembrane region" description="Helical" evidence="1">
    <location>
        <begin position="243"/>
        <end position="263"/>
    </location>
</feature>
<keyword evidence="1" id="KW-0812">Transmembrane</keyword>
<evidence type="ECO:0000313" key="2">
    <source>
        <dbReference type="EMBL" id="KAF9062209.1"/>
    </source>
</evidence>
<comment type="caution">
    <text evidence="2">The sequence shown here is derived from an EMBL/GenBank/DDBJ whole genome shotgun (WGS) entry which is preliminary data.</text>
</comment>
<keyword evidence="1" id="KW-0472">Membrane</keyword>
<evidence type="ECO:0000256" key="1">
    <source>
        <dbReference type="SAM" id="Phobius"/>
    </source>
</evidence>
<protein>
    <submittedName>
        <fullName evidence="2">Uncharacterized protein</fullName>
    </submittedName>
</protein>
<reference evidence="2" key="1">
    <citation type="submission" date="2020-11" db="EMBL/GenBank/DDBJ databases">
        <authorList>
            <consortium name="DOE Joint Genome Institute"/>
            <person name="Ahrendt S."/>
            <person name="Riley R."/>
            <person name="Andreopoulos W."/>
            <person name="Labutti K."/>
            <person name="Pangilinan J."/>
            <person name="Ruiz-Duenas F.J."/>
            <person name="Barrasa J.M."/>
            <person name="Sanchez-Garcia M."/>
            <person name="Camarero S."/>
            <person name="Miyauchi S."/>
            <person name="Serrano A."/>
            <person name="Linde D."/>
            <person name="Babiker R."/>
            <person name="Drula E."/>
            <person name="Ayuso-Fernandez I."/>
            <person name="Pacheco R."/>
            <person name="Padilla G."/>
            <person name="Ferreira P."/>
            <person name="Barriuso J."/>
            <person name="Kellner H."/>
            <person name="Castanera R."/>
            <person name="Alfaro M."/>
            <person name="Ramirez L."/>
            <person name="Pisabarro A.G."/>
            <person name="Kuo A."/>
            <person name="Tritt A."/>
            <person name="Lipzen A."/>
            <person name="He G."/>
            <person name="Yan M."/>
            <person name="Ng V."/>
            <person name="Cullen D."/>
            <person name="Martin F."/>
            <person name="Rosso M.-N."/>
            <person name="Henrissat B."/>
            <person name="Hibbett D."/>
            <person name="Martinez A.T."/>
            <person name="Grigoriev I.V."/>
        </authorList>
    </citation>
    <scope>NUCLEOTIDE SEQUENCE</scope>
    <source>
        <strain evidence="2">AH 40177</strain>
    </source>
</reference>
<gene>
    <name evidence="2" type="ORF">BDP27DRAFT_1369037</name>
</gene>
<keyword evidence="3" id="KW-1185">Reference proteome</keyword>